<organism evidence="2 3">
    <name type="scientific">Vibrio crassostreae</name>
    <dbReference type="NCBI Taxonomy" id="246167"/>
    <lineage>
        <taxon>Bacteria</taxon>
        <taxon>Pseudomonadati</taxon>
        <taxon>Pseudomonadota</taxon>
        <taxon>Gammaproteobacteria</taxon>
        <taxon>Vibrionales</taxon>
        <taxon>Vibrionaceae</taxon>
        <taxon>Vibrio</taxon>
    </lineage>
</organism>
<gene>
    <name evidence="2" type="ORF">VCR4J5_780004</name>
</gene>
<feature type="transmembrane region" description="Helical" evidence="1">
    <location>
        <begin position="35"/>
        <end position="52"/>
    </location>
</feature>
<evidence type="ECO:0000313" key="2">
    <source>
        <dbReference type="EMBL" id="CDT65921.1"/>
    </source>
</evidence>
<dbReference type="EMBL" id="CCJX01000166">
    <property type="protein sequence ID" value="CDT65921.1"/>
    <property type="molecule type" value="Genomic_DNA"/>
</dbReference>
<proteinExistence type="predicted"/>
<accession>A0ABP1X584</accession>
<keyword evidence="1" id="KW-0812">Transmembrane</keyword>
<keyword evidence="1" id="KW-0472">Membrane</keyword>
<keyword evidence="1" id="KW-1133">Transmembrane helix</keyword>
<sequence length="53" mass="6453">MVRGQVPPNDYQYLINEIDIYFSIENLDVFDYKNLIIFEVNFIILLCSWLFLF</sequence>
<name>A0ABP1X584_9VIBR</name>
<protein>
    <submittedName>
        <fullName evidence="2">Uncharacterized protein</fullName>
    </submittedName>
</protein>
<keyword evidence="3" id="KW-1185">Reference proteome</keyword>
<evidence type="ECO:0000313" key="3">
    <source>
        <dbReference type="Proteomes" id="UP000049077"/>
    </source>
</evidence>
<dbReference type="Proteomes" id="UP000049077">
    <property type="component" value="Unassembled WGS sequence"/>
</dbReference>
<comment type="caution">
    <text evidence="2">The sequence shown here is derived from an EMBL/GenBank/DDBJ whole genome shotgun (WGS) entry which is preliminary data.</text>
</comment>
<reference evidence="2 3" key="1">
    <citation type="submission" date="2014-06" db="EMBL/GenBank/DDBJ databases">
        <authorList>
            <person name="Le Roux F."/>
        </authorList>
    </citation>
    <scope>NUCLEOTIDE SEQUENCE [LARGE SCALE GENOMIC DNA]</scope>
    <source>
        <strain evidence="2 3">J5-4</strain>
    </source>
</reference>
<evidence type="ECO:0000256" key="1">
    <source>
        <dbReference type="SAM" id="Phobius"/>
    </source>
</evidence>